<proteinExistence type="predicted"/>
<dbReference type="EMBL" id="CP014782">
    <property type="protein sequence ID" value="AQS39419.1"/>
    <property type="molecule type" value="Genomic_DNA"/>
</dbReference>
<dbReference type="RefSeq" id="WP_077754333.1">
    <property type="nucleotide sequence ID" value="NZ_CP014782.1"/>
</dbReference>
<evidence type="ECO:0000313" key="2">
    <source>
        <dbReference type="Proteomes" id="UP000189545"/>
    </source>
</evidence>
<dbReference type="Pfam" id="PF10974">
    <property type="entry name" value="DUF2804"/>
    <property type="match status" value="1"/>
</dbReference>
<evidence type="ECO:0008006" key="3">
    <source>
        <dbReference type="Google" id="ProtNLM"/>
    </source>
</evidence>
<dbReference type="OrthoDB" id="9134802at2"/>
<dbReference type="PANTHER" id="PTHR35868">
    <property type="entry name" value="DUF2804 DOMAIN-CONTAINING PROTEIN-RELATED"/>
    <property type="match status" value="1"/>
</dbReference>
<sequence length="358" mass="39835">MGLGQTSSNRQANTILTVAAPKELMDGQGKPIIGYFDGPVSDLALDKFAYFNEMDKPVSSLKKHFHFKQFQFVSLVTPRYLIGVAIADIRYIGSAFCYLYDISKNQITETSWLKPPGMGYQMEPSPMSGDAKISSAKGNIEFSLRKGVWHLAISTKSIEAELELESPPLSLPISLCTPTGYSGWTYTQKHNGLKAKGKLTVHDEPQPLNQALAGYDFSAGYMRRETSWRWASINAHTQDGIIGLNLAAGVNETGACENVFWVNGERHLLGAVHFKFTRDGGSAESKPAASWRIYSDNGQIALSFQPQNCRSEKLNLWLLKSNFRQYVGHYSGHIIDNLGNKHTLHNVLGLTEDHFARW</sequence>
<organism evidence="1 2">
    <name type="scientific">Shewanella psychrophila</name>
    <dbReference type="NCBI Taxonomy" id="225848"/>
    <lineage>
        <taxon>Bacteria</taxon>
        <taxon>Pseudomonadati</taxon>
        <taxon>Pseudomonadota</taxon>
        <taxon>Gammaproteobacteria</taxon>
        <taxon>Alteromonadales</taxon>
        <taxon>Shewanellaceae</taxon>
        <taxon>Shewanella</taxon>
    </lineage>
</organism>
<dbReference type="Proteomes" id="UP000189545">
    <property type="component" value="Chromosome"/>
</dbReference>
<name>A0A1S6HV98_9GAMM</name>
<accession>A0A1S6HV98</accession>
<gene>
    <name evidence="1" type="ORF">Sps_04318</name>
</gene>
<dbReference type="AlphaFoldDB" id="A0A1S6HV98"/>
<dbReference type="KEGG" id="spsw:Sps_04318"/>
<dbReference type="InterPro" id="IPR021243">
    <property type="entry name" value="DUF2804"/>
</dbReference>
<protein>
    <recommendedName>
        <fullName evidence="3">DUF2804 domain-containing protein</fullName>
    </recommendedName>
</protein>
<reference evidence="1 2" key="1">
    <citation type="submission" date="2016-03" db="EMBL/GenBank/DDBJ databases">
        <title>Complete genome sequence of Shewanella psychrophila WP2, a deep sea bacterium isolated from west Pacific sediment.</title>
        <authorList>
            <person name="Xu G."/>
            <person name="Jian H."/>
        </authorList>
    </citation>
    <scope>NUCLEOTIDE SEQUENCE [LARGE SCALE GENOMIC DNA]</scope>
    <source>
        <strain evidence="1 2">WP2</strain>
    </source>
</reference>
<keyword evidence="2" id="KW-1185">Reference proteome</keyword>
<dbReference type="PANTHER" id="PTHR35868:SF4">
    <property type="entry name" value="DUF2804 DOMAIN-CONTAINING PROTEIN"/>
    <property type="match status" value="1"/>
</dbReference>
<dbReference type="STRING" id="225848.Sps_04318"/>
<evidence type="ECO:0000313" key="1">
    <source>
        <dbReference type="EMBL" id="AQS39419.1"/>
    </source>
</evidence>